<dbReference type="GO" id="GO:0008270">
    <property type="term" value="F:zinc ion binding"/>
    <property type="evidence" value="ECO:0007669"/>
    <property type="project" value="UniProtKB-KW"/>
</dbReference>
<evidence type="ECO:0000256" key="1">
    <source>
        <dbReference type="ARBA" id="ARBA00022723"/>
    </source>
</evidence>
<evidence type="ECO:0000259" key="5">
    <source>
        <dbReference type="PROSITE" id="PS50808"/>
    </source>
</evidence>
<feature type="domain" description="BED-type" evidence="5">
    <location>
        <begin position="16"/>
        <end position="73"/>
    </location>
</feature>
<dbReference type="PROSITE" id="PS50808">
    <property type="entry name" value="ZF_BED"/>
    <property type="match status" value="1"/>
</dbReference>
<proteinExistence type="predicted"/>
<dbReference type="EMBL" id="GEVI01004932">
    <property type="protein sequence ID" value="JAU27388.1"/>
    <property type="molecule type" value="Transcribed_RNA"/>
</dbReference>
<protein>
    <recommendedName>
        <fullName evidence="5">BED-type domain-containing protein</fullName>
    </recommendedName>
</protein>
<dbReference type="AlphaFoldDB" id="A0A1J3EE64"/>
<organism evidence="6">
    <name type="scientific">Noccaea caerulescens</name>
    <name type="common">Alpine penny-cress</name>
    <name type="synonym">Thlaspi caerulescens</name>
    <dbReference type="NCBI Taxonomy" id="107243"/>
    <lineage>
        <taxon>Eukaryota</taxon>
        <taxon>Viridiplantae</taxon>
        <taxon>Streptophyta</taxon>
        <taxon>Embryophyta</taxon>
        <taxon>Tracheophyta</taxon>
        <taxon>Spermatophyta</taxon>
        <taxon>Magnoliopsida</taxon>
        <taxon>eudicotyledons</taxon>
        <taxon>Gunneridae</taxon>
        <taxon>Pentapetalae</taxon>
        <taxon>rosids</taxon>
        <taxon>malvids</taxon>
        <taxon>Brassicales</taxon>
        <taxon>Brassicaceae</taxon>
        <taxon>Coluteocarpeae</taxon>
        <taxon>Noccaea</taxon>
    </lineage>
</organism>
<dbReference type="GO" id="GO:1990837">
    <property type="term" value="F:sequence-specific double-stranded DNA binding"/>
    <property type="evidence" value="ECO:0007669"/>
    <property type="project" value="TreeGrafter"/>
</dbReference>
<evidence type="ECO:0000256" key="4">
    <source>
        <dbReference type="PROSITE-ProRule" id="PRU00027"/>
    </source>
</evidence>
<dbReference type="PANTHER" id="PTHR34396">
    <property type="entry name" value="OS03G0264950 PROTEIN-RELATED"/>
    <property type="match status" value="1"/>
</dbReference>
<dbReference type="SMART" id="SM00614">
    <property type="entry name" value="ZnF_BED"/>
    <property type="match status" value="1"/>
</dbReference>
<evidence type="ECO:0000256" key="3">
    <source>
        <dbReference type="ARBA" id="ARBA00022833"/>
    </source>
</evidence>
<accession>A0A1J3EE64</accession>
<dbReference type="Pfam" id="PF02892">
    <property type="entry name" value="zf-BED"/>
    <property type="match status" value="1"/>
</dbReference>
<gene>
    <name evidence="6" type="ORF">GA_TR15891_c15_g1_i1_g.49919</name>
</gene>
<evidence type="ECO:0000313" key="6">
    <source>
        <dbReference type="EMBL" id="JAU27388.1"/>
    </source>
</evidence>
<evidence type="ECO:0000256" key="2">
    <source>
        <dbReference type="ARBA" id="ARBA00022771"/>
    </source>
</evidence>
<reference evidence="6" key="1">
    <citation type="submission" date="2016-07" db="EMBL/GenBank/DDBJ databases">
        <title>De novo transcriptome assembly of four accessions of the metal hyperaccumulator plant Noccaea caerulescens.</title>
        <authorList>
            <person name="Blande D."/>
            <person name="Halimaa P."/>
            <person name="Tervahauta A.I."/>
            <person name="Aarts M.G."/>
            <person name="Karenlampi S.O."/>
        </authorList>
    </citation>
    <scope>NUCLEOTIDE SEQUENCE</scope>
</reference>
<dbReference type="InterPro" id="IPR036236">
    <property type="entry name" value="Znf_C2H2_sf"/>
</dbReference>
<sequence length="167" mass="19526">MLTEATSTVEPVKGKRKTSKVWKHFKPIGQKYPDGRSDIRCNHCNYTYCIDLKKGTTTLLRHMRACLMTPGNTTPTCGNRKLDMLVFREMIAVAIIEHNLPYSFVEYRRIREAFVYANSNIEFWSRNTAAADCLKIFEKEKRKLREWYTPLSSFNLQWNGGFVFGRI</sequence>
<name>A0A1J3EE64_NOCCA</name>
<keyword evidence="1" id="KW-0479">Metal-binding</keyword>
<dbReference type="GO" id="GO:0005634">
    <property type="term" value="C:nucleus"/>
    <property type="evidence" value="ECO:0007669"/>
    <property type="project" value="TreeGrafter"/>
</dbReference>
<keyword evidence="3" id="KW-0862">Zinc</keyword>
<dbReference type="InterPro" id="IPR003656">
    <property type="entry name" value="Znf_BED"/>
</dbReference>
<dbReference type="SUPFAM" id="SSF57667">
    <property type="entry name" value="beta-beta-alpha zinc fingers"/>
    <property type="match status" value="1"/>
</dbReference>
<dbReference type="PANTHER" id="PTHR34396:SF24">
    <property type="entry name" value="BED-TYPE DOMAIN-CONTAINING PROTEIN"/>
    <property type="match status" value="1"/>
</dbReference>
<dbReference type="GO" id="GO:0006357">
    <property type="term" value="P:regulation of transcription by RNA polymerase II"/>
    <property type="evidence" value="ECO:0007669"/>
    <property type="project" value="TreeGrafter"/>
</dbReference>
<keyword evidence="2 4" id="KW-0863">Zinc-finger</keyword>
<dbReference type="InterPro" id="IPR053031">
    <property type="entry name" value="Cuticle_assoc_protein"/>
</dbReference>